<dbReference type="Proteomes" id="UP000276741">
    <property type="component" value="Chromosome"/>
</dbReference>
<dbReference type="PANTHER" id="PTHR11803:SF39">
    <property type="entry name" value="2-IMINOBUTANOATE_2-IMINOPROPANOATE DEAMINASE"/>
    <property type="match status" value="1"/>
</dbReference>
<dbReference type="Pfam" id="PF01042">
    <property type="entry name" value="Ribonuc_L-PSP"/>
    <property type="match status" value="1"/>
</dbReference>
<evidence type="ECO:0000313" key="1">
    <source>
        <dbReference type="EMBL" id="BBD73404.1"/>
    </source>
</evidence>
<gene>
    <name evidence="1" type="ORF">HS1genome_1793</name>
</gene>
<dbReference type="KEGG" id="sacd:HS1genome_1793"/>
<dbReference type="GO" id="GO:0005829">
    <property type="term" value="C:cytosol"/>
    <property type="evidence" value="ECO:0007669"/>
    <property type="project" value="TreeGrafter"/>
</dbReference>
<dbReference type="GO" id="GO:0019239">
    <property type="term" value="F:deaminase activity"/>
    <property type="evidence" value="ECO:0007669"/>
    <property type="project" value="TreeGrafter"/>
</dbReference>
<dbReference type="RefSeq" id="WP_126450574.1">
    <property type="nucleotide sequence ID" value="NZ_AP018553.1"/>
</dbReference>
<evidence type="ECO:0000313" key="2">
    <source>
        <dbReference type="Proteomes" id="UP000276741"/>
    </source>
</evidence>
<accession>A0A348B5F2</accession>
<dbReference type="CDD" id="cd00448">
    <property type="entry name" value="YjgF_YER057c_UK114_family"/>
    <property type="match status" value="1"/>
</dbReference>
<dbReference type="Gene3D" id="3.30.1330.40">
    <property type="entry name" value="RutC-like"/>
    <property type="match status" value="1"/>
</dbReference>
<dbReference type="SUPFAM" id="SSF55298">
    <property type="entry name" value="YjgF-like"/>
    <property type="match status" value="1"/>
</dbReference>
<protein>
    <submittedName>
        <fullName evidence="1">Endoribonuclease</fullName>
    </submittedName>
</protein>
<dbReference type="OrthoDB" id="371655at2157"/>
<dbReference type="EMBL" id="AP018553">
    <property type="protein sequence ID" value="BBD73404.1"/>
    <property type="molecule type" value="Genomic_DNA"/>
</dbReference>
<dbReference type="AlphaFoldDB" id="A0A348B5F2"/>
<sequence>MIRKVDVQGMAKGGPYSHAVVYGGVVFLSGMTGQDPSRETSFAEQFRNACEKVRRALSEAGSSMEKVLKVTVYLSDPSFFSEMNAIFREYFGAPARTTVVCSFPDPRVKVEVDVVAAL</sequence>
<dbReference type="InterPro" id="IPR006175">
    <property type="entry name" value="YjgF/YER057c/UK114"/>
</dbReference>
<dbReference type="GeneID" id="38667270"/>
<dbReference type="PANTHER" id="PTHR11803">
    <property type="entry name" value="2-IMINOBUTANOATE/2-IMINOPROPANOATE DEAMINASE RIDA"/>
    <property type="match status" value="1"/>
</dbReference>
<keyword evidence="2" id="KW-1185">Reference proteome</keyword>
<dbReference type="InterPro" id="IPR035959">
    <property type="entry name" value="RutC-like_sf"/>
</dbReference>
<reference evidence="2" key="1">
    <citation type="submission" date="2018-04" db="EMBL/GenBank/DDBJ databases">
        <title>Complete genome sequence of Sulfodiicoccus acidiphilus strain HS-1.</title>
        <authorList>
            <person name="Sakai H.D."/>
            <person name="Kurosawa N."/>
        </authorList>
    </citation>
    <scope>NUCLEOTIDE SEQUENCE [LARGE SCALE GENOMIC DNA]</scope>
    <source>
        <strain evidence="2">HS-1</strain>
    </source>
</reference>
<name>A0A348B5F2_9CREN</name>
<proteinExistence type="predicted"/>
<organism evidence="1 2">
    <name type="scientific">Sulfodiicoccus acidiphilus</name>
    <dbReference type="NCBI Taxonomy" id="1670455"/>
    <lineage>
        <taxon>Archaea</taxon>
        <taxon>Thermoproteota</taxon>
        <taxon>Thermoprotei</taxon>
        <taxon>Sulfolobales</taxon>
        <taxon>Sulfolobaceae</taxon>
        <taxon>Sulfodiicoccus</taxon>
    </lineage>
</organism>